<accession>A0A8X8K6H3</accession>
<feature type="region of interest" description="Disordered" evidence="1">
    <location>
        <begin position="495"/>
        <end position="523"/>
    </location>
</feature>
<dbReference type="RefSeq" id="WP_191771875.1">
    <property type="nucleotide sequence ID" value="NZ_JACSQS010000025.1"/>
</dbReference>
<comment type="caution">
    <text evidence="2">The sequence shown here is derived from an EMBL/GenBank/DDBJ whole genome shotgun (WGS) entry which is preliminary data.</text>
</comment>
<evidence type="ECO:0000313" key="2">
    <source>
        <dbReference type="EMBL" id="MBD7955856.1"/>
    </source>
</evidence>
<feature type="compositionally biased region" description="Low complexity" evidence="1">
    <location>
        <begin position="495"/>
        <end position="515"/>
    </location>
</feature>
<dbReference type="Proteomes" id="UP000636938">
    <property type="component" value="Unassembled WGS sequence"/>
</dbReference>
<feature type="compositionally biased region" description="Pro residues" evidence="1">
    <location>
        <begin position="85"/>
        <end position="98"/>
    </location>
</feature>
<reference evidence="2 3" key="1">
    <citation type="submission" date="2020-08" db="EMBL/GenBank/DDBJ databases">
        <title>A Genomic Blueprint of the Chicken Gut Microbiome.</title>
        <authorList>
            <person name="Gilroy R."/>
            <person name="Ravi A."/>
            <person name="Getino M."/>
            <person name="Pursley I."/>
            <person name="Horton D.L."/>
            <person name="Alikhan N.-F."/>
            <person name="Baker D."/>
            <person name="Gharbi K."/>
            <person name="Hall N."/>
            <person name="Watson M."/>
            <person name="Adriaenssens E.M."/>
            <person name="Foster-Nyarko E."/>
            <person name="Jarju S."/>
            <person name="Secka A."/>
            <person name="Antonio M."/>
            <person name="Oren A."/>
            <person name="Chaudhuri R."/>
            <person name="La Ragione R.M."/>
            <person name="Hildebrand F."/>
            <person name="Pallen M.J."/>
        </authorList>
    </citation>
    <scope>NUCLEOTIDE SEQUENCE [LARGE SCALE GENOMIC DNA]</scope>
    <source>
        <strain evidence="2 3">Sa5BUN4</strain>
    </source>
</reference>
<organism evidence="2 3">
    <name type="scientific">Stenotrophomonas lacuserhaii</name>
    <dbReference type="NCBI Taxonomy" id="2760084"/>
    <lineage>
        <taxon>Bacteria</taxon>
        <taxon>Pseudomonadati</taxon>
        <taxon>Pseudomonadota</taxon>
        <taxon>Gammaproteobacteria</taxon>
        <taxon>Lysobacterales</taxon>
        <taxon>Lysobacteraceae</taxon>
        <taxon>Stenotrophomonas</taxon>
    </lineage>
</organism>
<evidence type="ECO:0000256" key="1">
    <source>
        <dbReference type="SAM" id="MobiDB-lite"/>
    </source>
</evidence>
<feature type="region of interest" description="Disordered" evidence="1">
    <location>
        <begin position="75"/>
        <end position="99"/>
    </location>
</feature>
<dbReference type="AlphaFoldDB" id="A0A8X8K6H3"/>
<proteinExistence type="predicted"/>
<name>A0A8X8K6H3_9GAMM</name>
<gene>
    <name evidence="2" type="ORF">H9654_16815</name>
</gene>
<dbReference type="EMBL" id="JACSQS010000025">
    <property type="protein sequence ID" value="MBD7955856.1"/>
    <property type="molecule type" value="Genomic_DNA"/>
</dbReference>
<keyword evidence="3" id="KW-1185">Reference proteome</keyword>
<evidence type="ECO:0000313" key="3">
    <source>
        <dbReference type="Proteomes" id="UP000636938"/>
    </source>
</evidence>
<protein>
    <submittedName>
        <fullName evidence="2">Uncharacterized protein</fullName>
    </submittedName>
</protein>
<sequence>MLSASATILSTTPGSLSSTALLRQGLRQISAAGLAPAPVPRHVVNCRPGRIADHQLDLGGLRAVRENAMRFWQRQPDPLSLVRPAPSPQRPQAHPQPPRALYGTLPLPPSRVFALARCGPWQRPQVSAPPRIVEAVRKRFEPSLDLESRLCEQQIVVRREERHPLGLLSLQGLPLLERNTSYGSEPWPSRTSTSVVRGTVARAVALKQARDAAAGGESRVWKSITGPLHGMSGSPDSGLSLCASDDEDLAAEAVASARQMAARRRHCPDMQRLEDLLRGLIPKPSAHCPHPPHSHPTRPQKSELHPYGIHRALVGAAMAGHDRWRASSRAISDGVPARWRPSWSHLPFAGEIPMIRVVYNPPVMHTAQASAAVQAASQAQRPALVPHRLLNYAQGVQAWGPKSSSFLIPAQTTATEQSARPTLPASARELCAFTGLILKNGKFDPDQVLTSIRRNVGPGLRTAMERPAAHVARASLPRLTFGVLGAAAARAAGNEAQPAKAVVPASAPTASQPASRPGEGAGDRALDRIAKIKLKWQNGDYAPKANATAATRTADVAVQRISTEIAQARNPSG</sequence>